<sequence>MKYTLFLSLIVVITLSMIIGMPTTTMASTPSLSIASSGSGDIVQLTVYGDAYSNVYLYYQKSSYGFQSQSIGTTNSSGYLNTSLSTSYYGATLGSQTYVMINGQQSNSVSWPYNGNYNNSYNDTGSLSLSQTSVNLTVGQTINISIYGGYSSYSMYPGSQNIYLAAISGNTLTIVGQGTGSDSLRICSYSGGSCATIYISVTNGSNNYYNNQVALSQGNISLISGGSAVVTISGNGGYYISSHTNSGIVTASLNGNTLNLYGNSYGSDNISICQTGGQCATLYVTVTYGNNYQPVITQTPITFSQQNINLSAGQSLNVSVYGGATNYYTVAYNSNTSSLQTSLNGGTLTLTSLSSNSINSVVVCSVSNNCSALSVTVNGGSVLGAQNNWTYCSSENQYCSFYGTRSVRYGANGSYFYRTLSSGTSCSNAVFGDPLFGVAKQCSYGGQY</sequence>
<comment type="caution">
    <text evidence="1">The sequence shown here is derived from an EMBL/GenBank/DDBJ whole genome shotgun (WGS) entry which is preliminary data.</text>
</comment>
<reference evidence="1 2" key="1">
    <citation type="journal article" date="2015" name="Nature">
        <title>rRNA introns, odd ribosomes, and small enigmatic genomes across a large radiation of phyla.</title>
        <authorList>
            <person name="Brown C.T."/>
            <person name="Hug L.A."/>
            <person name="Thomas B.C."/>
            <person name="Sharon I."/>
            <person name="Castelle C.J."/>
            <person name="Singh A."/>
            <person name="Wilkins M.J."/>
            <person name="Williams K.H."/>
            <person name="Banfield J.F."/>
        </authorList>
    </citation>
    <scope>NUCLEOTIDE SEQUENCE [LARGE SCALE GENOMIC DNA]</scope>
</reference>
<accession>A0A0G0P5F1</accession>
<proteinExistence type="predicted"/>
<protein>
    <submittedName>
        <fullName evidence="1">YD repeat protein</fullName>
    </submittedName>
</protein>
<dbReference type="EMBL" id="LBXD01000017">
    <property type="protein sequence ID" value="KKR23484.1"/>
    <property type="molecule type" value="Genomic_DNA"/>
</dbReference>
<gene>
    <name evidence="1" type="ORF">UT53_C0017G0005</name>
</gene>
<evidence type="ECO:0000313" key="2">
    <source>
        <dbReference type="Proteomes" id="UP000034764"/>
    </source>
</evidence>
<organism evidence="1 2">
    <name type="scientific">Candidatus Yanofskybacteria bacterium GW2011_GWD2_39_48</name>
    <dbReference type="NCBI Taxonomy" id="1619031"/>
    <lineage>
        <taxon>Bacteria</taxon>
        <taxon>Candidatus Yanofskyibacteriota</taxon>
    </lineage>
</organism>
<dbReference type="Proteomes" id="UP000034764">
    <property type="component" value="Unassembled WGS sequence"/>
</dbReference>
<evidence type="ECO:0000313" key="1">
    <source>
        <dbReference type="EMBL" id="KKR23484.1"/>
    </source>
</evidence>
<dbReference type="PATRIC" id="fig|1619031.3.peg.361"/>
<name>A0A0G0P5F1_9BACT</name>
<dbReference type="AlphaFoldDB" id="A0A0G0P5F1"/>